<dbReference type="Gene3D" id="2.40.50.90">
    <property type="match status" value="1"/>
</dbReference>
<comment type="caution">
    <text evidence="7">The sequence shown here is derived from an EMBL/GenBank/DDBJ whole genome shotgun (WGS) entry which is preliminary data.</text>
</comment>
<evidence type="ECO:0000256" key="3">
    <source>
        <dbReference type="ARBA" id="ARBA00022801"/>
    </source>
</evidence>
<dbReference type="Proteomes" id="UP000266091">
    <property type="component" value="Unassembled WGS sequence"/>
</dbReference>
<dbReference type="GO" id="GO:0016787">
    <property type="term" value="F:hydrolase activity"/>
    <property type="evidence" value="ECO:0007669"/>
    <property type="project" value="UniProtKB-KW"/>
</dbReference>
<evidence type="ECO:0000256" key="5">
    <source>
        <dbReference type="SAM" id="SignalP"/>
    </source>
</evidence>
<feature type="chain" id="PRO_5030071246" evidence="5">
    <location>
        <begin position="27"/>
        <end position="180"/>
    </location>
</feature>
<evidence type="ECO:0000313" key="7">
    <source>
        <dbReference type="EMBL" id="GBO93936.1"/>
    </source>
</evidence>
<feature type="signal peptide" evidence="5">
    <location>
        <begin position="1"/>
        <end position="26"/>
    </location>
</feature>
<keyword evidence="2" id="KW-0255">Endonuclease</keyword>
<dbReference type="SUPFAM" id="SSF50199">
    <property type="entry name" value="Staphylococcal nuclease"/>
    <property type="match status" value="1"/>
</dbReference>
<dbReference type="Pfam" id="PF00565">
    <property type="entry name" value="SNase"/>
    <property type="match status" value="1"/>
</dbReference>
<proteinExistence type="predicted"/>
<dbReference type="RefSeq" id="WP_116270218.1">
    <property type="nucleotide sequence ID" value="NZ_BGZJ01000001.1"/>
</dbReference>
<sequence>MNRTTLLNWVLPIAILLGAAAPHSHAATLTGQVVKVADGDTVTVLAQNGTRYRVRFLGIDAPEKNQAFGQDSRQNLDRLVYRKQVTVDYNGNDRYGRIVGKVLLDGKNINLEQIKSGSAWFYRHYAKDVAPADRKAYEAAEDAAKSAKLGLWKDASPTPPWDFRASERKATDTSGRHGRH</sequence>
<organism evidence="7 8">
    <name type="scientific">Mesosutterella multiformis</name>
    <dbReference type="NCBI Taxonomy" id="2259133"/>
    <lineage>
        <taxon>Bacteria</taxon>
        <taxon>Pseudomonadati</taxon>
        <taxon>Pseudomonadota</taxon>
        <taxon>Betaproteobacteria</taxon>
        <taxon>Burkholderiales</taxon>
        <taxon>Sutterellaceae</taxon>
        <taxon>Mesosutterella</taxon>
    </lineage>
</organism>
<dbReference type="EMBL" id="BGZJ01000001">
    <property type="protein sequence ID" value="GBO93936.1"/>
    <property type="molecule type" value="Genomic_DNA"/>
</dbReference>
<dbReference type="OrthoDB" id="9805504at2"/>
<dbReference type="GO" id="GO:0004519">
    <property type="term" value="F:endonuclease activity"/>
    <property type="evidence" value="ECO:0007669"/>
    <property type="project" value="UniProtKB-KW"/>
</dbReference>
<evidence type="ECO:0000259" key="6">
    <source>
        <dbReference type="PROSITE" id="PS50830"/>
    </source>
</evidence>
<dbReference type="InterPro" id="IPR035437">
    <property type="entry name" value="SNase_OB-fold_sf"/>
</dbReference>
<evidence type="ECO:0000256" key="1">
    <source>
        <dbReference type="ARBA" id="ARBA00022722"/>
    </source>
</evidence>
<keyword evidence="5" id="KW-0732">Signal</keyword>
<keyword evidence="8" id="KW-1185">Reference proteome</keyword>
<evidence type="ECO:0000313" key="8">
    <source>
        <dbReference type="Proteomes" id="UP000266091"/>
    </source>
</evidence>
<dbReference type="AlphaFoldDB" id="A0A388SCI4"/>
<dbReference type="PROSITE" id="PS00430">
    <property type="entry name" value="TONB_DEPENDENT_REC_1"/>
    <property type="match status" value="1"/>
</dbReference>
<name>A0A388SCI4_9BURK</name>
<dbReference type="InterPro" id="IPR016071">
    <property type="entry name" value="Staphylococal_nuclease_OB-fold"/>
</dbReference>
<dbReference type="PANTHER" id="PTHR12302:SF3">
    <property type="entry name" value="SERINE_THREONINE-PROTEIN KINASE 31"/>
    <property type="match status" value="1"/>
</dbReference>
<accession>A0A388SCI4</accession>
<evidence type="ECO:0000256" key="2">
    <source>
        <dbReference type="ARBA" id="ARBA00022759"/>
    </source>
</evidence>
<reference evidence="7 8" key="1">
    <citation type="journal article" date="2018" name="Int. J. Syst. Evol. Microbiol.">
        <title>Mesosutterella multiformis gen. nov., sp. nov., a member of the family Sutterellaceae and Sutterella megalosphaeroides sp. nov., isolated from human faeces.</title>
        <authorList>
            <person name="Sakamoto M."/>
            <person name="Ikeyama N."/>
            <person name="Kunihiro T."/>
            <person name="Iino T."/>
            <person name="Yuki M."/>
            <person name="Ohkuma M."/>
        </authorList>
    </citation>
    <scope>NUCLEOTIDE SEQUENCE [LARGE SCALE GENOMIC DNA]</scope>
    <source>
        <strain evidence="7 8">4NBBH2</strain>
    </source>
</reference>
<protein>
    <submittedName>
        <fullName evidence="7">Nuclease</fullName>
    </submittedName>
</protein>
<evidence type="ECO:0000256" key="4">
    <source>
        <dbReference type="SAM" id="MobiDB-lite"/>
    </source>
</evidence>
<dbReference type="CDD" id="cd00175">
    <property type="entry name" value="SNc"/>
    <property type="match status" value="1"/>
</dbReference>
<gene>
    <name evidence="7" type="ORF">MESMUL_12900</name>
</gene>
<dbReference type="PANTHER" id="PTHR12302">
    <property type="entry name" value="EBNA2 BINDING PROTEIN P100"/>
    <property type="match status" value="1"/>
</dbReference>
<feature type="region of interest" description="Disordered" evidence="4">
    <location>
        <begin position="151"/>
        <end position="180"/>
    </location>
</feature>
<keyword evidence="3" id="KW-0378">Hydrolase</keyword>
<dbReference type="SMART" id="SM00318">
    <property type="entry name" value="SNc"/>
    <property type="match status" value="1"/>
</dbReference>
<dbReference type="InterPro" id="IPR010916">
    <property type="entry name" value="TonB_box_CS"/>
</dbReference>
<keyword evidence="1" id="KW-0540">Nuclease</keyword>
<accession>A0A401LN46</accession>
<feature type="compositionally biased region" description="Basic and acidic residues" evidence="4">
    <location>
        <begin position="164"/>
        <end position="180"/>
    </location>
</feature>
<dbReference type="PROSITE" id="PS50830">
    <property type="entry name" value="TNASE_3"/>
    <property type="match status" value="1"/>
</dbReference>
<feature type="domain" description="TNase-like" evidence="6">
    <location>
        <begin position="27"/>
        <end position="154"/>
    </location>
</feature>